<evidence type="ECO:0000256" key="1">
    <source>
        <dbReference type="ARBA" id="ARBA00004286"/>
    </source>
</evidence>
<organism evidence="8 9">
    <name type="scientific">Brachionus plicatilis</name>
    <name type="common">Marine rotifer</name>
    <name type="synonym">Brachionus muelleri</name>
    <dbReference type="NCBI Taxonomy" id="10195"/>
    <lineage>
        <taxon>Eukaryota</taxon>
        <taxon>Metazoa</taxon>
        <taxon>Spiralia</taxon>
        <taxon>Gnathifera</taxon>
        <taxon>Rotifera</taxon>
        <taxon>Eurotatoria</taxon>
        <taxon>Monogononta</taxon>
        <taxon>Pseudotrocha</taxon>
        <taxon>Ploima</taxon>
        <taxon>Brachionidae</taxon>
        <taxon>Brachionus</taxon>
    </lineage>
</organism>
<dbReference type="PANTHER" id="PTHR14418">
    <property type="entry name" value="CONDENSIN COMPLEX SUBUNIT 3-RELATED"/>
    <property type="match status" value="1"/>
</dbReference>
<evidence type="ECO:0000256" key="2">
    <source>
        <dbReference type="ARBA" id="ARBA00022454"/>
    </source>
</evidence>
<dbReference type="GO" id="GO:0007076">
    <property type="term" value="P:mitotic chromosome condensation"/>
    <property type="evidence" value="ECO:0007669"/>
    <property type="project" value="InterPro"/>
</dbReference>
<dbReference type="EMBL" id="REGN01007942">
    <property type="protein sequence ID" value="RNA04859.1"/>
    <property type="molecule type" value="Genomic_DNA"/>
</dbReference>
<evidence type="ECO:0000256" key="4">
    <source>
        <dbReference type="ARBA" id="ARBA00022776"/>
    </source>
</evidence>
<comment type="subcellular location">
    <subcellularLocation>
        <location evidence="1">Chromosome</location>
    </subcellularLocation>
</comment>
<protein>
    <submittedName>
        <fullName evidence="8">Condensin complex subunit 3</fullName>
    </submittedName>
</protein>
<evidence type="ECO:0000256" key="3">
    <source>
        <dbReference type="ARBA" id="ARBA00022618"/>
    </source>
</evidence>
<dbReference type="GO" id="GO:0000796">
    <property type="term" value="C:condensin complex"/>
    <property type="evidence" value="ECO:0007669"/>
    <property type="project" value="InterPro"/>
</dbReference>
<keyword evidence="6" id="KW-0131">Cell cycle</keyword>
<dbReference type="SUPFAM" id="SSF48371">
    <property type="entry name" value="ARM repeat"/>
    <property type="match status" value="1"/>
</dbReference>
<keyword evidence="5" id="KW-0226">DNA condensation</keyword>
<dbReference type="PANTHER" id="PTHR14418:SF5">
    <property type="entry name" value="CONDENSIN COMPLEX SUBUNIT 3"/>
    <property type="match status" value="1"/>
</dbReference>
<keyword evidence="9" id="KW-1185">Reference proteome</keyword>
<name>A0A3M7Q154_BRAPC</name>
<evidence type="ECO:0000256" key="6">
    <source>
        <dbReference type="ARBA" id="ARBA00023306"/>
    </source>
</evidence>
<dbReference type="GO" id="GO:0000793">
    <property type="term" value="C:condensed chromosome"/>
    <property type="evidence" value="ECO:0007669"/>
    <property type="project" value="TreeGrafter"/>
</dbReference>
<dbReference type="Pfam" id="PF12719">
    <property type="entry name" value="Cnd3"/>
    <property type="match status" value="1"/>
</dbReference>
<reference evidence="8 9" key="1">
    <citation type="journal article" date="2018" name="Sci. Rep.">
        <title>Genomic signatures of local adaptation to the degree of environmental predictability in rotifers.</title>
        <authorList>
            <person name="Franch-Gras L."/>
            <person name="Hahn C."/>
            <person name="Garcia-Roger E.M."/>
            <person name="Carmona M.J."/>
            <person name="Serra M."/>
            <person name="Gomez A."/>
        </authorList>
    </citation>
    <scope>NUCLEOTIDE SEQUENCE [LARGE SCALE GENOMIC DNA]</scope>
    <source>
        <strain evidence="8">HYR1</strain>
    </source>
</reference>
<evidence type="ECO:0000313" key="8">
    <source>
        <dbReference type="EMBL" id="RNA04859.1"/>
    </source>
</evidence>
<dbReference type="InterPro" id="IPR025977">
    <property type="entry name" value="Cnd3_C"/>
</dbReference>
<dbReference type="Proteomes" id="UP000276133">
    <property type="component" value="Unassembled WGS sequence"/>
</dbReference>
<accession>A0A3M7Q154</accession>
<dbReference type="STRING" id="10195.A0A3M7Q154"/>
<keyword evidence="4" id="KW-0498">Mitosis</keyword>
<feature type="domain" description="Nuclear condensin complex subunit 3 C-terminal" evidence="7">
    <location>
        <begin position="499"/>
        <end position="661"/>
    </location>
</feature>
<gene>
    <name evidence="8" type="ORF">BpHYR1_029429</name>
</gene>
<sequence>MSSTREKIIKIFDQSQEPYFDIDEGVHKLRDLLAQGTLGDKDLFLSDYTNSIIRCMQIVLVSHEVFRCNLVIEFLVQVLIQFDKSEIEYQVKNEIIFYLFSIIRSNSDTVRLRLYEILKKYLDSIKLTLSGEIDEKIFSKIQLLSLDAIRDCNLNAQLKAIQVASHFQVPHDSDCKIINGFINLLRHDASTQIRLLILDLIVLNDLTFNFIKNRLIYDSVEQIRNKALQLIENKVPREFFQPLFRKQIIDCLLRNQNGELLRKFIRKWLFCSDQKNLVEKVYLFICDLDLEGTWFINTDYFYVTYLEDKLFKTMDLVFEEIFAKEKIEIFAQEILDTGKNLIKDINILFLVRSFVKFSKIETMSDIGQKLFAKLKNRDIKILPLYQLITILIDLKMNKVNILTEIDDLTSFYDKKYELVYEVLLRQVDNKIRLNFLWKIYDDLIVHTVDKDQRKKFLTIIYIVLDTMTDKDFENSTMLDLNLSLNDQLNIDVDLNQNIIEYFIEKIVITNISDLDPKVRALAARALGHASLLDYEIAINYLQIFYQMINLDYSEPVCEATNSLVNILLHHAEKLSLNYDLFIKIFDRLENQIDCEDSKCTYLTCAGFCKLLLNNVEVPSRSLLLSKLVLAYFRCDRETNSDLMVKKLKACLGEFFTLFKNDDIHNEIYRSRNSVLLSKTIKIVLKYLIKKNLPINDLKHVAKFYYYITSDCKNGRLIIINLILDEILKASSNYYLTQKLIEVLLEFSVNDSDVDEISQKYLNLVYEQLENLISKFKREKWIMNREYEIRCLISSIKSFRNRAGSGTKRKLDQDK</sequence>
<dbReference type="InterPro" id="IPR027165">
    <property type="entry name" value="CND3"/>
</dbReference>
<comment type="caution">
    <text evidence="8">The sequence shown here is derived from an EMBL/GenBank/DDBJ whole genome shotgun (WGS) entry which is preliminary data.</text>
</comment>
<evidence type="ECO:0000256" key="5">
    <source>
        <dbReference type="ARBA" id="ARBA00023067"/>
    </source>
</evidence>
<dbReference type="InterPro" id="IPR016024">
    <property type="entry name" value="ARM-type_fold"/>
</dbReference>
<evidence type="ECO:0000259" key="7">
    <source>
        <dbReference type="Pfam" id="PF12719"/>
    </source>
</evidence>
<keyword evidence="2" id="KW-0158">Chromosome</keyword>
<dbReference type="OrthoDB" id="27187at2759"/>
<dbReference type="GO" id="GO:0051301">
    <property type="term" value="P:cell division"/>
    <property type="evidence" value="ECO:0007669"/>
    <property type="project" value="UniProtKB-KW"/>
</dbReference>
<proteinExistence type="predicted"/>
<evidence type="ECO:0000313" key="9">
    <source>
        <dbReference type="Proteomes" id="UP000276133"/>
    </source>
</evidence>
<keyword evidence="3" id="KW-0132">Cell division</keyword>
<dbReference type="AlphaFoldDB" id="A0A3M7Q154"/>